<dbReference type="NCBIfam" id="TIGR00797">
    <property type="entry name" value="matE"/>
    <property type="match status" value="1"/>
</dbReference>
<feature type="transmembrane region" description="Helical" evidence="7">
    <location>
        <begin position="214"/>
        <end position="236"/>
    </location>
</feature>
<dbReference type="PANTHER" id="PTHR11206">
    <property type="entry name" value="MULTIDRUG RESISTANCE PROTEIN"/>
    <property type="match status" value="1"/>
</dbReference>
<evidence type="ECO:0000256" key="3">
    <source>
        <dbReference type="ARBA" id="ARBA00022448"/>
    </source>
</evidence>
<dbReference type="GO" id="GO:0016020">
    <property type="term" value="C:membrane"/>
    <property type="evidence" value="ECO:0007669"/>
    <property type="project" value="UniProtKB-SubCell"/>
</dbReference>
<feature type="transmembrane region" description="Helical" evidence="7">
    <location>
        <begin position="409"/>
        <end position="431"/>
    </location>
</feature>
<comment type="caution">
    <text evidence="9">The sequence shown here is derived from an EMBL/GenBank/DDBJ whole genome shotgun (WGS) entry which is preliminary data.</text>
</comment>
<keyword evidence="10" id="KW-1185">Reference proteome</keyword>
<reference evidence="9 10" key="1">
    <citation type="journal article" date="2023" name="Hortic Res">
        <title>Pangenome of water caltrop reveals structural variations and asymmetric subgenome divergence after allopolyploidization.</title>
        <authorList>
            <person name="Zhang X."/>
            <person name="Chen Y."/>
            <person name="Wang L."/>
            <person name="Yuan Y."/>
            <person name="Fang M."/>
            <person name="Shi L."/>
            <person name="Lu R."/>
            <person name="Comes H.P."/>
            <person name="Ma Y."/>
            <person name="Chen Y."/>
            <person name="Huang G."/>
            <person name="Zhou Y."/>
            <person name="Zheng Z."/>
            <person name="Qiu Y."/>
        </authorList>
    </citation>
    <scope>NUCLEOTIDE SEQUENCE [LARGE SCALE GENOMIC DNA]</scope>
    <source>
        <strain evidence="9">F231</strain>
    </source>
</reference>
<dbReference type="GO" id="GO:0042910">
    <property type="term" value="F:xenobiotic transmembrane transporter activity"/>
    <property type="evidence" value="ECO:0007669"/>
    <property type="project" value="InterPro"/>
</dbReference>
<dbReference type="GO" id="GO:0015297">
    <property type="term" value="F:antiporter activity"/>
    <property type="evidence" value="ECO:0007669"/>
    <property type="project" value="InterPro"/>
</dbReference>
<dbReference type="Pfam" id="PF01554">
    <property type="entry name" value="MatE"/>
    <property type="match status" value="2"/>
</dbReference>
<feature type="transmembrane region" description="Helical" evidence="7">
    <location>
        <begin position="104"/>
        <end position="129"/>
    </location>
</feature>
<feature type="transmembrane region" description="Helical" evidence="7">
    <location>
        <begin position="288"/>
        <end position="313"/>
    </location>
</feature>
<evidence type="ECO:0000313" key="9">
    <source>
        <dbReference type="EMBL" id="KAK4783811.1"/>
    </source>
</evidence>
<evidence type="ECO:0000313" key="10">
    <source>
        <dbReference type="Proteomes" id="UP001346149"/>
    </source>
</evidence>
<dbReference type="GO" id="GO:1990961">
    <property type="term" value="P:xenobiotic detoxification by transmembrane export across the plasma membrane"/>
    <property type="evidence" value="ECO:0007669"/>
    <property type="project" value="InterPro"/>
</dbReference>
<feature type="transmembrane region" description="Helical" evidence="7">
    <location>
        <begin position="325"/>
        <end position="351"/>
    </location>
</feature>
<name>A0AAN7R1F3_TRANT</name>
<sequence length="525" mass="56511">MEKGAEQPLLPPQSEDRSGDNGSEAHEENPRNSHASGGLFFAHGTEDIGPINDTGGLVRVLWSELKKVWSLAGPLVFIYICQYLVNAVPIAFCGHVSTLAQAALSLGGTVVTGFVYGIMLGMASALETLCGQAFGAGRLEMLGVYMQRSLIILNTGSLILCPVFVFAGRILRLIGQNEEIAEAAGRYSICAIPILFAFAFIFPIQRFLMAQSKLMAMSVITAVLIAIHIFICWLLMLRLGWGLIGAAVALDIFWWLSVVAQLGYVVSGSCRPAWGGFSLKAFQDLWEFARLSLASALMLCLELWYYVALIFIAGYLKDAEVSVSALSICINISEIALMVAVGILAATSVRVSNELGAGHPRATVFAATVSIVSSAFIGLAISAVIMALRDVYPSLFSDDSSVQDVVKELTPLLAVSIFINSIQPVLGGVAIGVGWQEIVAYVNIGCYYIFGVPLGLLLGFKLGWGVKGIWLGMLCGNTSQTIILLVMVYRANWNKEASKTEDRIRRWGGVCGDGTGETKHLQTQF</sequence>
<comment type="subcellular location">
    <subcellularLocation>
        <location evidence="1">Membrane</location>
        <topology evidence="1">Multi-pass membrane protein</topology>
    </subcellularLocation>
</comment>
<keyword evidence="6 7" id="KW-0472">Membrane</keyword>
<dbReference type="CDD" id="cd13132">
    <property type="entry name" value="MATE_eukaryotic"/>
    <property type="match status" value="1"/>
</dbReference>
<feature type="transmembrane region" description="Helical" evidence="7">
    <location>
        <begin position="363"/>
        <end position="389"/>
    </location>
</feature>
<keyword evidence="4 7" id="KW-0812">Transmembrane</keyword>
<feature type="transmembrane region" description="Helical" evidence="7">
    <location>
        <begin position="150"/>
        <end position="171"/>
    </location>
</feature>
<organism evidence="9 10">
    <name type="scientific">Trapa natans</name>
    <name type="common">Water chestnut</name>
    <dbReference type="NCBI Taxonomy" id="22666"/>
    <lineage>
        <taxon>Eukaryota</taxon>
        <taxon>Viridiplantae</taxon>
        <taxon>Streptophyta</taxon>
        <taxon>Embryophyta</taxon>
        <taxon>Tracheophyta</taxon>
        <taxon>Spermatophyta</taxon>
        <taxon>Magnoliopsida</taxon>
        <taxon>eudicotyledons</taxon>
        <taxon>Gunneridae</taxon>
        <taxon>Pentapetalae</taxon>
        <taxon>rosids</taxon>
        <taxon>malvids</taxon>
        <taxon>Myrtales</taxon>
        <taxon>Lythraceae</taxon>
        <taxon>Trapa</taxon>
    </lineage>
</organism>
<evidence type="ECO:0000256" key="7">
    <source>
        <dbReference type="RuleBase" id="RU004914"/>
    </source>
</evidence>
<feature type="transmembrane region" description="Helical" evidence="7">
    <location>
        <begin position="438"/>
        <end position="462"/>
    </location>
</feature>
<keyword evidence="3" id="KW-0813">Transport</keyword>
<evidence type="ECO:0000256" key="2">
    <source>
        <dbReference type="ARBA" id="ARBA00010199"/>
    </source>
</evidence>
<proteinExistence type="inferred from homology"/>
<comment type="similarity">
    <text evidence="2 7">Belongs to the multi antimicrobial extrusion (MATE) (TC 2.A.66.1) family.</text>
</comment>
<evidence type="ECO:0000256" key="6">
    <source>
        <dbReference type="ARBA" id="ARBA00023136"/>
    </source>
</evidence>
<feature type="transmembrane region" description="Helical" evidence="7">
    <location>
        <begin position="242"/>
        <end position="267"/>
    </location>
</feature>
<feature type="region of interest" description="Disordered" evidence="8">
    <location>
        <begin position="1"/>
        <end position="36"/>
    </location>
</feature>
<protein>
    <recommendedName>
        <fullName evidence="7">Protein DETOXIFICATION</fullName>
    </recommendedName>
    <alternativeName>
        <fullName evidence="7">Multidrug and toxic compound extrusion protein</fullName>
    </alternativeName>
</protein>
<accession>A0AAN7R1F3</accession>
<dbReference type="AlphaFoldDB" id="A0AAN7R1F3"/>
<evidence type="ECO:0000256" key="4">
    <source>
        <dbReference type="ARBA" id="ARBA00022692"/>
    </source>
</evidence>
<dbReference type="InterPro" id="IPR045069">
    <property type="entry name" value="MATE_euk"/>
</dbReference>
<dbReference type="EMBL" id="JAXQNO010000014">
    <property type="protein sequence ID" value="KAK4783811.1"/>
    <property type="molecule type" value="Genomic_DNA"/>
</dbReference>
<feature type="transmembrane region" description="Helical" evidence="7">
    <location>
        <begin position="183"/>
        <end position="202"/>
    </location>
</feature>
<dbReference type="InterPro" id="IPR002528">
    <property type="entry name" value="MATE_fam"/>
</dbReference>
<dbReference type="Proteomes" id="UP001346149">
    <property type="component" value="Unassembled WGS sequence"/>
</dbReference>
<feature type="compositionally biased region" description="Basic and acidic residues" evidence="8">
    <location>
        <begin position="14"/>
        <end position="31"/>
    </location>
</feature>
<keyword evidence="5 7" id="KW-1133">Transmembrane helix</keyword>
<evidence type="ECO:0000256" key="1">
    <source>
        <dbReference type="ARBA" id="ARBA00004141"/>
    </source>
</evidence>
<evidence type="ECO:0000256" key="8">
    <source>
        <dbReference type="SAM" id="MobiDB-lite"/>
    </source>
</evidence>
<feature type="transmembrane region" description="Helical" evidence="7">
    <location>
        <begin position="468"/>
        <end position="489"/>
    </location>
</feature>
<feature type="transmembrane region" description="Helical" evidence="7">
    <location>
        <begin position="68"/>
        <end position="92"/>
    </location>
</feature>
<gene>
    <name evidence="9" type="ORF">SAY86_018179</name>
</gene>
<evidence type="ECO:0000256" key="5">
    <source>
        <dbReference type="ARBA" id="ARBA00022989"/>
    </source>
</evidence>